<accession>A0A8J7TTA5</accession>
<evidence type="ECO:0000313" key="9">
    <source>
        <dbReference type="Proteomes" id="UP000664414"/>
    </source>
</evidence>
<evidence type="ECO:0000256" key="1">
    <source>
        <dbReference type="ARBA" id="ARBA00022598"/>
    </source>
</evidence>
<evidence type="ECO:0000256" key="6">
    <source>
        <dbReference type="HAMAP-Rule" id="MF_01161"/>
    </source>
</evidence>
<dbReference type="AlphaFoldDB" id="A0A8J7TTA5"/>
<dbReference type="HAMAP" id="MF_01161">
    <property type="entry name" value="tRNA_Ile_lys_synt"/>
    <property type="match status" value="1"/>
</dbReference>
<sequence length="442" mass="51122">MNLPPPSHPSTEPLTDAEFAQSMAKLGPFEPHPHLAIAVSGGADSLSLILLAQQWVKNREGSLTALTVDHQLRPTSTQEAHQVQQWLSAYGIPTVILTWSEEKTGRRLQEKAREIRYQKLEEWCHTQGILHLLLGHHLEDQQETIAMRAEKNSGIEGLAGMSAIVDRPYHRLLRPLLCYSKKRLQATLVKYSQSWIEDPSNQNLKFKRVALRSKAPHFSPLEIVSFGEARRHYEETLNRLIPQMIIPFPQGYAFLNYQAWSQLDIENRLGILQRLLMTYGVNPYPPARESLHKLSLHFQNTSTTPRTLNGCLMLRYREKYLLFTREPGAIRHEIDFNNQENSTCFFWDQRFHIHLTPPQGQYTLKALGQKGWESLKKELKEQKDFLPYPVALTLPSLWHQDQLISIPDFFQICSNQTFTLFKENAIKFLPCYPLTRFTFTIA</sequence>
<dbReference type="Gene3D" id="3.40.50.620">
    <property type="entry name" value="HUPs"/>
    <property type="match status" value="1"/>
</dbReference>
<keyword evidence="6" id="KW-0963">Cytoplasm</keyword>
<evidence type="ECO:0000256" key="4">
    <source>
        <dbReference type="ARBA" id="ARBA00022840"/>
    </source>
</evidence>
<dbReference type="InterPro" id="IPR012094">
    <property type="entry name" value="tRNA_Ile_lys_synt"/>
</dbReference>
<evidence type="ECO:0000256" key="3">
    <source>
        <dbReference type="ARBA" id="ARBA00022741"/>
    </source>
</evidence>
<dbReference type="PANTHER" id="PTHR43033">
    <property type="entry name" value="TRNA(ILE)-LYSIDINE SYNTHASE-RELATED"/>
    <property type="match status" value="1"/>
</dbReference>
<dbReference type="GO" id="GO:0006400">
    <property type="term" value="P:tRNA modification"/>
    <property type="evidence" value="ECO:0007669"/>
    <property type="project" value="UniProtKB-UniRule"/>
</dbReference>
<dbReference type="EMBL" id="JAFKGL010000018">
    <property type="protein sequence ID" value="MBN9413186.1"/>
    <property type="molecule type" value="Genomic_DNA"/>
</dbReference>
<keyword evidence="1 6" id="KW-0436">Ligase</keyword>
<dbReference type="Proteomes" id="UP000664414">
    <property type="component" value="Unassembled WGS sequence"/>
</dbReference>
<keyword evidence="4 6" id="KW-0067">ATP-binding</keyword>
<comment type="similarity">
    <text evidence="6">Belongs to the tRNA(Ile)-lysidine synthase family.</text>
</comment>
<comment type="catalytic activity">
    <reaction evidence="5 6">
        <text>cytidine(34) in tRNA(Ile2) + L-lysine + ATP = lysidine(34) in tRNA(Ile2) + AMP + diphosphate + H(+)</text>
        <dbReference type="Rhea" id="RHEA:43744"/>
        <dbReference type="Rhea" id="RHEA-COMP:10625"/>
        <dbReference type="Rhea" id="RHEA-COMP:10670"/>
        <dbReference type="ChEBI" id="CHEBI:15378"/>
        <dbReference type="ChEBI" id="CHEBI:30616"/>
        <dbReference type="ChEBI" id="CHEBI:32551"/>
        <dbReference type="ChEBI" id="CHEBI:33019"/>
        <dbReference type="ChEBI" id="CHEBI:82748"/>
        <dbReference type="ChEBI" id="CHEBI:83665"/>
        <dbReference type="ChEBI" id="CHEBI:456215"/>
        <dbReference type="EC" id="6.3.4.19"/>
    </reaction>
</comment>
<evidence type="ECO:0000259" key="7">
    <source>
        <dbReference type="Pfam" id="PF01171"/>
    </source>
</evidence>
<evidence type="ECO:0000313" key="8">
    <source>
        <dbReference type="EMBL" id="MBN9413186.1"/>
    </source>
</evidence>
<dbReference type="InterPro" id="IPR012795">
    <property type="entry name" value="tRNA_Ile_lys_synt_N"/>
</dbReference>
<dbReference type="NCBIfam" id="TIGR02432">
    <property type="entry name" value="lysidine_TilS_N"/>
    <property type="match status" value="1"/>
</dbReference>
<comment type="function">
    <text evidence="6">Ligates lysine onto the cytidine present at position 34 of the AUA codon-specific tRNA(Ile) that contains the anticodon CAU, in an ATP-dependent manner. Cytidine is converted to lysidine, thus changing the amino acid specificity of the tRNA from methionine to isoleucine.</text>
</comment>
<protein>
    <recommendedName>
        <fullName evidence="6">tRNA(Ile)-lysidine synthase</fullName>
        <ecNumber evidence="6">6.3.4.19</ecNumber>
    </recommendedName>
    <alternativeName>
        <fullName evidence="6">tRNA(Ile)-2-lysyl-cytidine synthase</fullName>
    </alternativeName>
    <alternativeName>
        <fullName evidence="6">tRNA(Ile)-lysidine synthetase</fullName>
    </alternativeName>
</protein>
<keyword evidence="3 6" id="KW-0547">Nucleotide-binding</keyword>
<comment type="subcellular location">
    <subcellularLocation>
        <location evidence="6">Cytoplasm</location>
    </subcellularLocation>
</comment>
<proteinExistence type="inferred from homology"/>
<dbReference type="InterPro" id="IPR011063">
    <property type="entry name" value="TilS/TtcA_N"/>
</dbReference>
<dbReference type="GO" id="GO:0005737">
    <property type="term" value="C:cytoplasm"/>
    <property type="evidence" value="ECO:0007669"/>
    <property type="project" value="UniProtKB-SubCell"/>
</dbReference>
<feature type="binding site" evidence="6">
    <location>
        <begin position="40"/>
        <end position="45"/>
    </location>
    <ligand>
        <name>ATP</name>
        <dbReference type="ChEBI" id="CHEBI:30616"/>
    </ligand>
</feature>
<dbReference type="GO" id="GO:0005524">
    <property type="term" value="F:ATP binding"/>
    <property type="evidence" value="ECO:0007669"/>
    <property type="project" value="UniProtKB-UniRule"/>
</dbReference>
<dbReference type="PANTHER" id="PTHR43033:SF1">
    <property type="entry name" value="TRNA(ILE)-LYSIDINE SYNTHASE-RELATED"/>
    <property type="match status" value="1"/>
</dbReference>
<feature type="domain" description="tRNA(Ile)-lysidine/2-thiocytidine synthase N-terminal" evidence="7">
    <location>
        <begin position="35"/>
        <end position="213"/>
    </location>
</feature>
<comment type="caution">
    <text evidence="8">The sequence shown here is derived from an EMBL/GenBank/DDBJ whole genome shotgun (WGS) entry which is preliminary data.</text>
</comment>
<dbReference type="EC" id="6.3.4.19" evidence="6"/>
<evidence type="ECO:0000256" key="5">
    <source>
        <dbReference type="ARBA" id="ARBA00048539"/>
    </source>
</evidence>
<name>A0A8J7TTA5_9PROT</name>
<gene>
    <name evidence="6 8" type="primary">tilS</name>
    <name evidence="8" type="ORF">J0H12_04605</name>
</gene>
<comment type="domain">
    <text evidence="6">The N-terminal region contains the highly conserved SGGXDS motif, predicted to be a P-loop motif involved in ATP binding.</text>
</comment>
<dbReference type="SUPFAM" id="SSF52402">
    <property type="entry name" value="Adenine nucleotide alpha hydrolases-like"/>
    <property type="match status" value="1"/>
</dbReference>
<dbReference type="CDD" id="cd01992">
    <property type="entry name" value="TilS_N"/>
    <property type="match status" value="1"/>
</dbReference>
<evidence type="ECO:0000256" key="2">
    <source>
        <dbReference type="ARBA" id="ARBA00022694"/>
    </source>
</evidence>
<dbReference type="Pfam" id="PF01171">
    <property type="entry name" value="ATP_bind_3"/>
    <property type="match status" value="1"/>
</dbReference>
<dbReference type="InterPro" id="IPR014729">
    <property type="entry name" value="Rossmann-like_a/b/a_fold"/>
</dbReference>
<dbReference type="GO" id="GO:0032267">
    <property type="term" value="F:tRNA(Ile)-lysidine synthase activity"/>
    <property type="evidence" value="ECO:0007669"/>
    <property type="project" value="UniProtKB-EC"/>
</dbReference>
<organism evidence="8 9">
    <name type="scientific">Candidatus Paracaedimonas acanthamoebae</name>
    <dbReference type="NCBI Taxonomy" id="244581"/>
    <lineage>
        <taxon>Bacteria</taxon>
        <taxon>Pseudomonadati</taxon>
        <taxon>Pseudomonadota</taxon>
        <taxon>Alphaproteobacteria</taxon>
        <taxon>Holosporales</taxon>
        <taxon>Caedimonadaceae</taxon>
        <taxon>Candidatus Paracaedimonas</taxon>
    </lineage>
</organism>
<reference evidence="8" key="1">
    <citation type="submission" date="2021-02" db="EMBL/GenBank/DDBJ databases">
        <title>Thiocyanate and organic carbon inputs drive convergent selection for specific autotrophic Afipia and Thiobacillus strains within complex microbiomes.</title>
        <authorList>
            <person name="Huddy R.J."/>
            <person name="Sachdeva R."/>
            <person name="Kadzinga F."/>
            <person name="Kantor R.S."/>
            <person name="Harrison S.T.L."/>
            <person name="Banfield J.F."/>
        </authorList>
    </citation>
    <scope>NUCLEOTIDE SEQUENCE</scope>
    <source>
        <strain evidence="8">SCN18_10_11_15_R4_P_38_20</strain>
    </source>
</reference>
<keyword evidence="2 6" id="KW-0819">tRNA processing</keyword>